<dbReference type="EMBL" id="LR797818">
    <property type="protein sequence ID" value="CAB4241001.1"/>
    <property type="molecule type" value="Genomic_DNA"/>
</dbReference>
<gene>
    <name evidence="1" type="ORF">UFOVP22_41</name>
</gene>
<protein>
    <submittedName>
        <fullName evidence="1">Uncharacterized protein</fullName>
    </submittedName>
</protein>
<evidence type="ECO:0000313" key="1">
    <source>
        <dbReference type="EMBL" id="CAB4241001.1"/>
    </source>
</evidence>
<accession>A0A6J5T8K8</accession>
<sequence>MTFNDLKLGMQFKLYSQDNDTFTICKIIDINYFENYKTITFDDKNSTTVYGAYTKPIHNFMQYIKGE</sequence>
<organism evidence="1">
    <name type="scientific">uncultured Caudovirales phage</name>
    <dbReference type="NCBI Taxonomy" id="2100421"/>
    <lineage>
        <taxon>Viruses</taxon>
        <taxon>Duplodnaviria</taxon>
        <taxon>Heunggongvirae</taxon>
        <taxon>Uroviricota</taxon>
        <taxon>Caudoviricetes</taxon>
        <taxon>Peduoviridae</taxon>
        <taxon>Maltschvirus</taxon>
        <taxon>Maltschvirus maltsch</taxon>
    </lineage>
</organism>
<name>A0A6J5T8K8_9CAUD</name>
<reference evidence="1" key="1">
    <citation type="submission" date="2020-05" db="EMBL/GenBank/DDBJ databases">
        <authorList>
            <person name="Chiriac C."/>
            <person name="Salcher M."/>
            <person name="Ghai R."/>
            <person name="Kavagutti S V."/>
        </authorList>
    </citation>
    <scope>NUCLEOTIDE SEQUENCE</scope>
</reference>
<proteinExistence type="predicted"/>